<organism evidence="1 2">
    <name type="scientific">Larimichthys crocea</name>
    <name type="common">Large yellow croaker</name>
    <name type="synonym">Pseudosciaena crocea</name>
    <dbReference type="NCBI Taxonomy" id="215358"/>
    <lineage>
        <taxon>Eukaryota</taxon>
        <taxon>Metazoa</taxon>
        <taxon>Chordata</taxon>
        <taxon>Craniata</taxon>
        <taxon>Vertebrata</taxon>
        <taxon>Euteleostomi</taxon>
        <taxon>Actinopterygii</taxon>
        <taxon>Neopterygii</taxon>
        <taxon>Teleostei</taxon>
        <taxon>Neoteleostei</taxon>
        <taxon>Acanthomorphata</taxon>
        <taxon>Eupercaria</taxon>
        <taxon>Sciaenidae</taxon>
        <taxon>Larimichthys</taxon>
    </lineage>
</organism>
<proteinExistence type="predicted"/>
<dbReference type="EMBL" id="CM011682">
    <property type="protein sequence ID" value="TMS15246.1"/>
    <property type="molecule type" value="Genomic_DNA"/>
</dbReference>
<comment type="caution">
    <text evidence="1">The sequence shown here is derived from an EMBL/GenBank/DDBJ whole genome shotgun (WGS) entry which is preliminary data.</text>
</comment>
<evidence type="ECO:0000313" key="2">
    <source>
        <dbReference type="Proteomes" id="UP000793456"/>
    </source>
</evidence>
<gene>
    <name evidence="1" type="ORF">E3U43_021708</name>
</gene>
<sequence length="291" mass="33118">MSLDKAKLCDSLLTWLQTFQVPSCNSKQDLTSGVAIAHVLHRIDRSWFNETWLGRIKEESGANWRLKVSNLKKILKSMLEYYHDVLGHQVAEEHLPDVNLIGEMGDVTELGKLVQLVLGCAVSCEKKQEQIQQIMTLEESVQHVVMTAIQELLSKEPSSEPGSPETYGDFDYQSRKYYFLSEEAYDKEDLSHRCRDLEHQVGCTGNLLKLEDLVTPVVTGDPEFNIKHSVHRNLKVSNRFVCLQRGQTNLTLLNKEVSSPVTLRAPVARSHAEKLKVIISDKRSLSLHHTW</sequence>
<evidence type="ECO:0000313" key="1">
    <source>
        <dbReference type="EMBL" id="TMS15246.1"/>
    </source>
</evidence>
<name>A0ACD3R6R2_LARCR</name>
<dbReference type="Proteomes" id="UP000793456">
    <property type="component" value="Chromosome IX"/>
</dbReference>
<reference evidence="1" key="1">
    <citation type="submission" date="2018-11" db="EMBL/GenBank/DDBJ databases">
        <title>The sequence and de novo assembly of Larimichthys crocea genome using PacBio and Hi-C technologies.</title>
        <authorList>
            <person name="Xu P."/>
            <person name="Chen B."/>
            <person name="Zhou Z."/>
            <person name="Ke Q."/>
            <person name="Wu Y."/>
            <person name="Bai H."/>
            <person name="Pu F."/>
        </authorList>
    </citation>
    <scope>NUCLEOTIDE SEQUENCE</scope>
    <source>
        <tissue evidence="1">Muscle</tissue>
    </source>
</reference>
<keyword evidence="2" id="KW-1185">Reference proteome</keyword>
<accession>A0ACD3R6R2</accession>
<protein>
    <submittedName>
        <fullName evidence="1">Uncharacterized protein</fullName>
    </submittedName>
</protein>